<dbReference type="InterPro" id="IPR011320">
    <property type="entry name" value="RNase_H1_N"/>
</dbReference>
<feature type="compositionally biased region" description="Pro residues" evidence="1">
    <location>
        <begin position="636"/>
        <end position="648"/>
    </location>
</feature>
<accession>A0A4S8KTH8</accession>
<evidence type="ECO:0000313" key="3">
    <source>
        <dbReference type="EMBL" id="THU79001.1"/>
    </source>
</evidence>
<organism evidence="3 4">
    <name type="scientific">Dendrothele bispora (strain CBS 962.96)</name>
    <dbReference type="NCBI Taxonomy" id="1314807"/>
    <lineage>
        <taxon>Eukaryota</taxon>
        <taxon>Fungi</taxon>
        <taxon>Dikarya</taxon>
        <taxon>Basidiomycota</taxon>
        <taxon>Agaricomycotina</taxon>
        <taxon>Agaricomycetes</taxon>
        <taxon>Agaricomycetidae</taxon>
        <taxon>Agaricales</taxon>
        <taxon>Agaricales incertae sedis</taxon>
        <taxon>Dendrothele</taxon>
    </lineage>
</organism>
<evidence type="ECO:0000256" key="1">
    <source>
        <dbReference type="SAM" id="MobiDB-lite"/>
    </source>
</evidence>
<reference evidence="3 4" key="1">
    <citation type="journal article" date="2019" name="Nat. Ecol. Evol.">
        <title>Megaphylogeny resolves global patterns of mushroom evolution.</title>
        <authorList>
            <person name="Varga T."/>
            <person name="Krizsan K."/>
            <person name="Foldi C."/>
            <person name="Dima B."/>
            <person name="Sanchez-Garcia M."/>
            <person name="Sanchez-Ramirez S."/>
            <person name="Szollosi G.J."/>
            <person name="Szarkandi J.G."/>
            <person name="Papp V."/>
            <person name="Albert L."/>
            <person name="Andreopoulos W."/>
            <person name="Angelini C."/>
            <person name="Antonin V."/>
            <person name="Barry K.W."/>
            <person name="Bougher N.L."/>
            <person name="Buchanan P."/>
            <person name="Buyck B."/>
            <person name="Bense V."/>
            <person name="Catcheside P."/>
            <person name="Chovatia M."/>
            <person name="Cooper J."/>
            <person name="Damon W."/>
            <person name="Desjardin D."/>
            <person name="Finy P."/>
            <person name="Geml J."/>
            <person name="Haridas S."/>
            <person name="Hughes K."/>
            <person name="Justo A."/>
            <person name="Karasinski D."/>
            <person name="Kautmanova I."/>
            <person name="Kiss B."/>
            <person name="Kocsube S."/>
            <person name="Kotiranta H."/>
            <person name="LaButti K.M."/>
            <person name="Lechner B.E."/>
            <person name="Liimatainen K."/>
            <person name="Lipzen A."/>
            <person name="Lukacs Z."/>
            <person name="Mihaltcheva S."/>
            <person name="Morgado L.N."/>
            <person name="Niskanen T."/>
            <person name="Noordeloos M.E."/>
            <person name="Ohm R.A."/>
            <person name="Ortiz-Santana B."/>
            <person name="Ovrebo C."/>
            <person name="Racz N."/>
            <person name="Riley R."/>
            <person name="Savchenko A."/>
            <person name="Shiryaev A."/>
            <person name="Soop K."/>
            <person name="Spirin V."/>
            <person name="Szebenyi C."/>
            <person name="Tomsovsky M."/>
            <person name="Tulloss R.E."/>
            <person name="Uehling J."/>
            <person name="Grigoriev I.V."/>
            <person name="Vagvolgyi C."/>
            <person name="Papp T."/>
            <person name="Martin F.M."/>
            <person name="Miettinen O."/>
            <person name="Hibbett D.S."/>
            <person name="Nagy L.G."/>
        </authorList>
    </citation>
    <scope>NUCLEOTIDE SEQUENCE [LARGE SCALE GENOMIC DNA]</scope>
    <source>
        <strain evidence="3 4">CBS 962.96</strain>
    </source>
</reference>
<dbReference type="EMBL" id="ML180095">
    <property type="protein sequence ID" value="THU79001.1"/>
    <property type="molecule type" value="Genomic_DNA"/>
</dbReference>
<dbReference type="Gene3D" id="3.40.970.10">
    <property type="entry name" value="Ribonuclease H1, N-terminal domain"/>
    <property type="match status" value="1"/>
</dbReference>
<evidence type="ECO:0000259" key="2">
    <source>
        <dbReference type="Pfam" id="PF01693"/>
    </source>
</evidence>
<gene>
    <name evidence="3" type="ORF">K435DRAFT_875999</name>
</gene>
<dbReference type="AlphaFoldDB" id="A0A4S8KTH8"/>
<dbReference type="Pfam" id="PF01693">
    <property type="entry name" value="Cauli_VI"/>
    <property type="match status" value="1"/>
</dbReference>
<keyword evidence="4" id="KW-1185">Reference proteome</keyword>
<feature type="domain" description="Ribonuclease H1 N-terminal" evidence="2">
    <location>
        <begin position="568"/>
        <end position="608"/>
    </location>
</feature>
<dbReference type="InterPro" id="IPR009027">
    <property type="entry name" value="Ribosomal_bL9/RNase_H1_N"/>
</dbReference>
<feature type="compositionally biased region" description="Low complexity" evidence="1">
    <location>
        <begin position="665"/>
        <end position="679"/>
    </location>
</feature>
<sequence>MTIYPPPDYLQIHLTGQAEVDFLRQNGTSLEEIDKCLESRKKLRKEWKRKVTNAQNYQRNKTERLARAKEAYARRQHNGEEKEIMRQNRLRHQGTYRWVNSKKLATKEKERRMRKKKLPPSEQGNSGDRYLGIRYRHAYVYDHHNLKYPDISKACVNSYFTFQFLSPIISPLSMQSDQDTLSVDSSSMDGESGDEVFEGSATTLTPAQIRRKIGDLFYWGPGTNPDHGEGNWDWLYNDTEPPSEWQSVGAWGWDLPVIPPGQYEGKLWWYQTLGSLDGSWTCVVPSQSYRDCMKAAVTCRSDLVQGVLRWNDPPSSTGPSLPETLSESLDWCSLQGKDFPLPSFTGEGIQRKREMLSADISRVHEELVSSRTKILELGRSAFSIGANREEYAGIRDSIREAALKENENRMILQEQFEKMDTILRHLCFLNVVALLYGAYLDTAVFYPFCSFFRFVTLRFMENPSKSGIANSRQPATIPKGESHLIRPDYAAIKENYPTAVNYDYSCVYLLTSDTDLSSDEELWTQLENLESEMASVHLHVPPSSIRPTCRPQLFDGQVSGVAFKPKRWYNVYTGPTPGIYTTWGDVSGRVLGVSNARHESFKTYDEALHAWKQNCLGHHNHPNDFIVDTIYTPPSPVMIPQASPPPAHPLTHLPASSGTQPPQVTTHSSHSATSSLSSPHTPPPSPSKRKTARAFFGVDSPPPVRERLLVPRSRSWAVSAGGNTTVVDSETADLIRREAHMRDMPALIREVDSVKEAEEWLSRLDLQSEASSGEPPAE</sequence>
<dbReference type="InterPro" id="IPR037056">
    <property type="entry name" value="RNase_H1_N_sf"/>
</dbReference>
<dbReference type="Proteomes" id="UP000297245">
    <property type="component" value="Unassembled WGS sequence"/>
</dbReference>
<evidence type="ECO:0000313" key="4">
    <source>
        <dbReference type="Proteomes" id="UP000297245"/>
    </source>
</evidence>
<dbReference type="OrthoDB" id="2871083at2759"/>
<name>A0A4S8KTH8_DENBC</name>
<proteinExistence type="predicted"/>
<dbReference type="SUPFAM" id="SSF55658">
    <property type="entry name" value="L9 N-domain-like"/>
    <property type="match status" value="1"/>
</dbReference>
<protein>
    <recommendedName>
        <fullName evidence="2">Ribonuclease H1 N-terminal domain-containing protein</fullName>
    </recommendedName>
</protein>
<feature type="region of interest" description="Disordered" evidence="1">
    <location>
        <begin position="636"/>
        <end position="699"/>
    </location>
</feature>
<feature type="region of interest" description="Disordered" evidence="1">
    <location>
        <begin position="107"/>
        <end position="127"/>
    </location>
</feature>